<sequence>MIADPDMVIAVYPEAEMVEVMTYQDCFGFRKVYSDDMSLVSPSTKKELNSFLSQWLTNIKNQGHQIGKNESEN</sequence>
<dbReference type="InterPro" id="IPR054203">
    <property type="entry name" value="DUF6908"/>
</dbReference>
<organism evidence="2 3">
    <name type="scientific">Solimicrobium silvestre</name>
    <dbReference type="NCBI Taxonomy" id="2099400"/>
    <lineage>
        <taxon>Bacteria</taxon>
        <taxon>Pseudomonadati</taxon>
        <taxon>Pseudomonadota</taxon>
        <taxon>Betaproteobacteria</taxon>
        <taxon>Burkholderiales</taxon>
        <taxon>Oxalobacteraceae</taxon>
        <taxon>Solimicrobium</taxon>
    </lineage>
</organism>
<comment type="caution">
    <text evidence="2">The sequence shown here is derived from an EMBL/GenBank/DDBJ whole genome shotgun (WGS) entry which is preliminary data.</text>
</comment>
<dbReference type="AlphaFoldDB" id="A0A2S9GWU1"/>
<dbReference type="OrthoDB" id="8776077at2"/>
<evidence type="ECO:0000313" key="3">
    <source>
        <dbReference type="Proteomes" id="UP000237839"/>
    </source>
</evidence>
<evidence type="ECO:0000259" key="1">
    <source>
        <dbReference type="Pfam" id="PF21849"/>
    </source>
</evidence>
<gene>
    <name evidence="2" type="ORF">S2091_3261</name>
</gene>
<name>A0A2S9GWU1_9BURK</name>
<dbReference type="EMBL" id="PUGF01000016">
    <property type="protein sequence ID" value="PRC92126.1"/>
    <property type="molecule type" value="Genomic_DNA"/>
</dbReference>
<accession>A0A2S9GWU1</accession>
<dbReference type="Proteomes" id="UP000237839">
    <property type="component" value="Unassembled WGS sequence"/>
</dbReference>
<dbReference type="Pfam" id="PF21849">
    <property type="entry name" value="DUF6908"/>
    <property type="match status" value="1"/>
</dbReference>
<keyword evidence="3" id="KW-1185">Reference proteome</keyword>
<proteinExistence type="predicted"/>
<feature type="domain" description="DUF6908" evidence="1">
    <location>
        <begin position="2"/>
        <end position="64"/>
    </location>
</feature>
<protein>
    <recommendedName>
        <fullName evidence="1">DUF6908 domain-containing protein</fullName>
    </recommendedName>
</protein>
<evidence type="ECO:0000313" key="2">
    <source>
        <dbReference type="EMBL" id="PRC92126.1"/>
    </source>
</evidence>
<reference evidence="2 3" key="1">
    <citation type="submission" date="2018-02" db="EMBL/GenBank/DDBJ databases">
        <title>Solimicrobium silvestre gen. nov., sp. nov., isolated from alpine forest soil.</title>
        <authorList>
            <person name="Margesin R."/>
            <person name="Albuquerque L."/>
            <person name="Zhang D.-C."/>
            <person name="Froufe H.J.C."/>
            <person name="Severino R."/>
            <person name="Roxo I."/>
            <person name="Egas C."/>
            <person name="Da Costa M.S."/>
        </authorList>
    </citation>
    <scope>NUCLEOTIDE SEQUENCE [LARGE SCALE GENOMIC DNA]</scope>
    <source>
        <strain evidence="2 3">S20-91</strain>
    </source>
</reference>